<organism evidence="1 2">
    <name type="scientific">Pricia antarctica</name>
    <dbReference type="NCBI Taxonomy" id="641691"/>
    <lineage>
        <taxon>Bacteria</taxon>
        <taxon>Pseudomonadati</taxon>
        <taxon>Bacteroidota</taxon>
        <taxon>Flavobacteriia</taxon>
        <taxon>Flavobacteriales</taxon>
        <taxon>Flavobacteriaceae</taxon>
        <taxon>Pricia</taxon>
    </lineage>
</organism>
<reference evidence="1 2" key="1">
    <citation type="submission" date="2016-10" db="EMBL/GenBank/DDBJ databases">
        <authorList>
            <person name="de Groot N.N."/>
        </authorList>
    </citation>
    <scope>NUCLEOTIDE SEQUENCE [LARGE SCALE GENOMIC DNA]</scope>
    <source>
        <strain evidence="1 2">DSM 23421</strain>
    </source>
</reference>
<dbReference type="OrthoDB" id="5694214at2"/>
<dbReference type="Proteomes" id="UP000199109">
    <property type="component" value="Unassembled WGS sequence"/>
</dbReference>
<name>A0A1G7HYZ7_9FLAO</name>
<evidence type="ECO:0000313" key="1">
    <source>
        <dbReference type="EMBL" id="SDF05635.1"/>
    </source>
</evidence>
<keyword evidence="2" id="KW-1185">Reference proteome</keyword>
<accession>A0A1G7HYZ7</accession>
<dbReference type="AlphaFoldDB" id="A0A1G7HYZ7"/>
<dbReference type="Gene3D" id="1.25.40.390">
    <property type="match status" value="1"/>
</dbReference>
<sequence length="129" mass="14422">MSVETVFFIGMDCPGFNEGGRLGSFMVPAGDTNQGAGFGTSFINVDFAETYGEDDIRSSNNIAKHNANNWTPEEGMNNEEAWSLDAPNQRVWKWHAAKPNNYVNDSPFDNPYIRYADVLLMYAKALNSR</sequence>
<dbReference type="STRING" id="641691.SAMN05421636_110102"/>
<dbReference type="EMBL" id="FNAO01000010">
    <property type="protein sequence ID" value="SDF05635.1"/>
    <property type="molecule type" value="Genomic_DNA"/>
</dbReference>
<evidence type="ECO:0000313" key="2">
    <source>
        <dbReference type="Proteomes" id="UP000199109"/>
    </source>
</evidence>
<gene>
    <name evidence="1" type="ORF">SAMN05421636_110102</name>
</gene>
<protein>
    <submittedName>
        <fullName evidence="1">SusD family protein</fullName>
    </submittedName>
</protein>
<dbReference type="SUPFAM" id="SSF48452">
    <property type="entry name" value="TPR-like"/>
    <property type="match status" value="1"/>
</dbReference>
<proteinExistence type="predicted"/>
<dbReference type="InterPro" id="IPR011990">
    <property type="entry name" value="TPR-like_helical_dom_sf"/>
</dbReference>
<dbReference type="RefSeq" id="WP_139205169.1">
    <property type="nucleotide sequence ID" value="NZ_FNAO01000010.1"/>
</dbReference>